<dbReference type="GO" id="GO:0004558">
    <property type="term" value="F:alpha-1,4-glucosidase activity"/>
    <property type="evidence" value="ECO:0007669"/>
    <property type="project" value="UniProtKB-EC"/>
</dbReference>
<keyword evidence="5" id="KW-0326">Glycosidase</keyword>
<evidence type="ECO:0000256" key="1">
    <source>
        <dbReference type="ARBA" id="ARBA00001657"/>
    </source>
</evidence>
<evidence type="ECO:0000313" key="7">
    <source>
        <dbReference type="EMBL" id="CAG7819461.1"/>
    </source>
</evidence>
<feature type="domain" description="Glycosyl hydrolase family 13 catalytic" evidence="6">
    <location>
        <begin position="44"/>
        <end position="353"/>
    </location>
</feature>
<comment type="catalytic activity">
    <reaction evidence="1">
        <text>Hydrolysis of terminal, non-reducing (1-&gt;4)-linked alpha-D-glucose residues with release of alpha-D-glucose.</text>
        <dbReference type="EC" id="3.2.1.20"/>
    </reaction>
</comment>
<evidence type="ECO:0000256" key="5">
    <source>
        <dbReference type="ARBA" id="ARBA00023295"/>
    </source>
</evidence>
<keyword evidence="4" id="KW-0325">Glycoprotein</keyword>
<dbReference type="FunFam" id="3.90.400.10:FF:000001">
    <property type="entry name" value="Maltase A3, isoform A"/>
    <property type="match status" value="1"/>
</dbReference>
<protein>
    <recommendedName>
        <fullName evidence="3">alpha-glucosidase</fullName>
        <ecNumber evidence="3">3.2.1.20</ecNumber>
    </recommendedName>
</protein>
<comment type="caution">
    <text evidence="7">The sequence shown here is derived from an EMBL/GenBank/DDBJ whole genome shotgun (WGS) entry which is preliminary data.</text>
</comment>
<dbReference type="EC" id="3.2.1.20" evidence="3"/>
<evidence type="ECO:0000256" key="2">
    <source>
        <dbReference type="ARBA" id="ARBA00008061"/>
    </source>
</evidence>
<sequence>MKPVNTLYTAVHFQQVQFACSVPLSKELKATKPLEWWQETVIYQIYPRSFQDSDGNGVGDLNGITSRLDYFVDLGIEAIWISPIYTSPMKDFGYDISDFRDIEPQFGTMEDFKRMSEEFKKRGIKLIMDIVPNHSSDEHEWFNKSINRIEPYTDYYVWRDAKGRDSEGKPIPPNNWVSNFGGSGWEWNEQRQQFYYHQFVIGQPDLNYENIAVRNEMLAIVKFWLDLGVDGIRVDAVPFLYEDQAFPDDVPNPDRDPSSRPDEWRYWAHKWNFNLNGTFEFLADMRQLLDVYSYTDGYTRCMMVEAVVEDEIMKKYYGEANHPVSHFPFNFLLLDVKSNNTASDILSLIDRWHDIVPEGRWPTFLGVQS</sequence>
<dbReference type="PANTHER" id="PTHR10357:SF179">
    <property type="entry name" value="NEUTRAL AND BASIC AMINO ACID TRANSPORT PROTEIN RBAT"/>
    <property type="match status" value="1"/>
</dbReference>
<evidence type="ECO:0000313" key="8">
    <source>
        <dbReference type="Proteomes" id="UP000708208"/>
    </source>
</evidence>
<evidence type="ECO:0000259" key="6">
    <source>
        <dbReference type="SMART" id="SM00642"/>
    </source>
</evidence>
<dbReference type="EMBL" id="CAJVCH010450501">
    <property type="protein sequence ID" value="CAG7819461.1"/>
    <property type="molecule type" value="Genomic_DNA"/>
</dbReference>
<proteinExistence type="inferred from homology"/>
<gene>
    <name evidence="7" type="ORF">AFUS01_LOCUS29907</name>
</gene>
<dbReference type="Pfam" id="PF00128">
    <property type="entry name" value="Alpha-amylase"/>
    <property type="match status" value="1"/>
</dbReference>
<evidence type="ECO:0000256" key="4">
    <source>
        <dbReference type="ARBA" id="ARBA00023180"/>
    </source>
</evidence>
<reference evidence="7" key="1">
    <citation type="submission" date="2021-06" db="EMBL/GenBank/DDBJ databases">
        <authorList>
            <person name="Hodson N. C."/>
            <person name="Mongue J. A."/>
            <person name="Jaron S. K."/>
        </authorList>
    </citation>
    <scope>NUCLEOTIDE SEQUENCE</scope>
</reference>
<dbReference type="AlphaFoldDB" id="A0A8J2P982"/>
<dbReference type="InterPro" id="IPR006047">
    <property type="entry name" value="GH13_cat_dom"/>
</dbReference>
<keyword evidence="8" id="KW-1185">Reference proteome</keyword>
<accession>A0A8J2P982</accession>
<dbReference type="GO" id="GO:0005975">
    <property type="term" value="P:carbohydrate metabolic process"/>
    <property type="evidence" value="ECO:0007669"/>
    <property type="project" value="InterPro"/>
</dbReference>
<dbReference type="OrthoDB" id="1740265at2759"/>
<dbReference type="SMART" id="SM00642">
    <property type="entry name" value="Aamy"/>
    <property type="match status" value="1"/>
</dbReference>
<evidence type="ECO:0000256" key="3">
    <source>
        <dbReference type="ARBA" id="ARBA00012741"/>
    </source>
</evidence>
<name>A0A8J2P982_9HEXA</name>
<organism evidence="7 8">
    <name type="scientific">Allacma fusca</name>
    <dbReference type="NCBI Taxonomy" id="39272"/>
    <lineage>
        <taxon>Eukaryota</taxon>
        <taxon>Metazoa</taxon>
        <taxon>Ecdysozoa</taxon>
        <taxon>Arthropoda</taxon>
        <taxon>Hexapoda</taxon>
        <taxon>Collembola</taxon>
        <taxon>Symphypleona</taxon>
        <taxon>Sminthuridae</taxon>
        <taxon>Allacma</taxon>
    </lineage>
</organism>
<comment type="similarity">
    <text evidence="2">Belongs to the glycosyl hydrolase 13 family.</text>
</comment>
<dbReference type="PANTHER" id="PTHR10357">
    <property type="entry name" value="ALPHA-AMYLASE FAMILY MEMBER"/>
    <property type="match status" value="1"/>
</dbReference>
<keyword evidence="5" id="KW-0378">Hydrolase</keyword>
<dbReference type="Proteomes" id="UP000708208">
    <property type="component" value="Unassembled WGS sequence"/>
</dbReference>